<gene>
    <name evidence="1" type="ORF">Tco_0819125</name>
</gene>
<proteinExistence type="predicted"/>
<evidence type="ECO:0000313" key="2">
    <source>
        <dbReference type="Proteomes" id="UP001151760"/>
    </source>
</evidence>
<comment type="caution">
    <text evidence="1">The sequence shown here is derived from an EMBL/GenBank/DDBJ whole genome shotgun (WGS) entry which is preliminary data.</text>
</comment>
<sequence length="308" mass="35213">MGCLPRSACLGSRCLTHHKDLLILGESLEIWNYQVWYVPSKVMLDAMTIHFEIWPVGLRKASTVPYGNTSSVVKRHSYGILVCREIFNLELKRRNSSTNVENTVFDVEVHGALFVLAFIDQEFHRHDHGTLHNESTKRGSLTFSYGFSNLTDDSACEVLGSLVSNNFEVKFLEEENHGAILPWNPFLPKRYLRADWSSCTLLLFMVEWLGRKSLLETCPKTATYGEIACIAHKLKWKVPVWSNQDWSFRKSIFQCLESSNAVIGKDEWSILLKEMVIGRDFFEEFPNEPTGKKPAMAEKTLIPCTVVD</sequence>
<name>A0ABQ5A6J5_9ASTR</name>
<evidence type="ECO:0000313" key="1">
    <source>
        <dbReference type="EMBL" id="GJS97955.1"/>
    </source>
</evidence>
<keyword evidence="2" id="KW-1185">Reference proteome</keyword>
<dbReference type="Proteomes" id="UP001151760">
    <property type="component" value="Unassembled WGS sequence"/>
</dbReference>
<reference evidence="1" key="1">
    <citation type="journal article" date="2022" name="Int. J. Mol. Sci.">
        <title>Draft Genome of Tanacetum Coccineum: Genomic Comparison of Closely Related Tanacetum-Family Plants.</title>
        <authorList>
            <person name="Yamashiro T."/>
            <person name="Shiraishi A."/>
            <person name="Nakayama K."/>
            <person name="Satake H."/>
        </authorList>
    </citation>
    <scope>NUCLEOTIDE SEQUENCE</scope>
</reference>
<organism evidence="1 2">
    <name type="scientific">Tanacetum coccineum</name>
    <dbReference type="NCBI Taxonomy" id="301880"/>
    <lineage>
        <taxon>Eukaryota</taxon>
        <taxon>Viridiplantae</taxon>
        <taxon>Streptophyta</taxon>
        <taxon>Embryophyta</taxon>
        <taxon>Tracheophyta</taxon>
        <taxon>Spermatophyta</taxon>
        <taxon>Magnoliopsida</taxon>
        <taxon>eudicotyledons</taxon>
        <taxon>Gunneridae</taxon>
        <taxon>Pentapetalae</taxon>
        <taxon>asterids</taxon>
        <taxon>campanulids</taxon>
        <taxon>Asterales</taxon>
        <taxon>Asteraceae</taxon>
        <taxon>Asteroideae</taxon>
        <taxon>Anthemideae</taxon>
        <taxon>Anthemidinae</taxon>
        <taxon>Tanacetum</taxon>
    </lineage>
</organism>
<dbReference type="EMBL" id="BQNB010012004">
    <property type="protein sequence ID" value="GJS97955.1"/>
    <property type="molecule type" value="Genomic_DNA"/>
</dbReference>
<reference evidence="1" key="2">
    <citation type="submission" date="2022-01" db="EMBL/GenBank/DDBJ databases">
        <authorList>
            <person name="Yamashiro T."/>
            <person name="Shiraishi A."/>
            <person name="Satake H."/>
            <person name="Nakayama K."/>
        </authorList>
    </citation>
    <scope>NUCLEOTIDE SEQUENCE</scope>
</reference>
<protein>
    <submittedName>
        <fullName evidence="1">Uncharacterized protein</fullName>
    </submittedName>
</protein>
<accession>A0ABQ5A6J5</accession>